<dbReference type="Pfam" id="PF25602">
    <property type="entry name" value="WDR47_COR"/>
    <property type="match status" value="1"/>
</dbReference>
<dbReference type="InterPro" id="IPR040067">
    <property type="entry name" value="WDR47"/>
</dbReference>
<comment type="caution">
    <text evidence="3">The sequence shown here is derived from an EMBL/GenBank/DDBJ whole genome shotgun (WGS) entry which is preliminary data.</text>
</comment>
<dbReference type="EMBL" id="NCKV01000671">
    <property type="protein sequence ID" value="RWS30029.1"/>
    <property type="molecule type" value="Genomic_DNA"/>
</dbReference>
<feature type="domain" description="CTLH" evidence="2">
    <location>
        <begin position="45"/>
        <end position="102"/>
    </location>
</feature>
<dbReference type="PANTHER" id="PTHR19863:SF11">
    <property type="entry name" value="WD REPEAT-CONTAINING PROTEIN 47-LIKE PROTEIN"/>
    <property type="match status" value="1"/>
</dbReference>
<keyword evidence="4" id="KW-1185">Reference proteome</keyword>
<dbReference type="OrthoDB" id="187712at2759"/>
<dbReference type="Proteomes" id="UP000288716">
    <property type="component" value="Unassembled WGS sequence"/>
</dbReference>
<dbReference type="PROSITE" id="PS50897">
    <property type="entry name" value="CTLH"/>
    <property type="match status" value="1"/>
</dbReference>
<feature type="compositionally biased region" description="Low complexity" evidence="1">
    <location>
        <begin position="456"/>
        <end position="469"/>
    </location>
</feature>
<organism evidence="3 4">
    <name type="scientific">Leptotrombidium deliense</name>
    <dbReference type="NCBI Taxonomy" id="299467"/>
    <lineage>
        <taxon>Eukaryota</taxon>
        <taxon>Metazoa</taxon>
        <taxon>Ecdysozoa</taxon>
        <taxon>Arthropoda</taxon>
        <taxon>Chelicerata</taxon>
        <taxon>Arachnida</taxon>
        <taxon>Acari</taxon>
        <taxon>Acariformes</taxon>
        <taxon>Trombidiformes</taxon>
        <taxon>Prostigmata</taxon>
        <taxon>Anystina</taxon>
        <taxon>Parasitengona</taxon>
        <taxon>Trombiculoidea</taxon>
        <taxon>Trombiculidae</taxon>
        <taxon>Leptotrombidium</taxon>
    </lineage>
</organism>
<feature type="compositionally biased region" description="Basic and acidic residues" evidence="1">
    <location>
        <begin position="409"/>
        <end position="423"/>
    </location>
</feature>
<dbReference type="InterPro" id="IPR057749">
    <property type="entry name" value="WDR47_COR"/>
</dbReference>
<accession>A0A443SR89</accession>
<evidence type="ECO:0000259" key="2">
    <source>
        <dbReference type="PROSITE" id="PS50897"/>
    </source>
</evidence>
<proteinExistence type="predicted"/>
<dbReference type="AlphaFoldDB" id="A0A443SR89"/>
<feature type="non-terminal residue" evidence="3">
    <location>
        <position position="484"/>
    </location>
</feature>
<evidence type="ECO:0000313" key="3">
    <source>
        <dbReference type="EMBL" id="RWS30029.1"/>
    </source>
</evidence>
<name>A0A443SR89_9ACAR</name>
<feature type="region of interest" description="Disordered" evidence="1">
    <location>
        <begin position="453"/>
        <end position="484"/>
    </location>
</feature>
<dbReference type="SMART" id="SM00668">
    <property type="entry name" value="CTLH"/>
    <property type="match status" value="1"/>
</dbReference>
<dbReference type="STRING" id="299467.A0A443SR89"/>
<dbReference type="VEuPathDB" id="VectorBase:LDEU002010"/>
<dbReference type="InterPro" id="IPR006595">
    <property type="entry name" value="CTLH_C"/>
</dbReference>
<sequence length="484" mass="54955">MSPSPNFKFSEEDVIRMILEFLSNRALSISQLSVERETGVYNGLYSDDLLFLRQLILDGQWDDALEFIEPLSIINGFNSKEIHYLIYKHKYLELLCIRSEAAPLQNMEIAVSEVVNCLNKLEEYAASKDDYNDLCFLLTLPSLDQHKDYKHWNPSNSRINCFSKMLPLLEKYLPYDQNANEIKKTSTGDRLLQLIIKGILYESCVEYCQQIATTKQGDLKYTNLLECTGFNSADLSLLSWLQSIPRDTFAYPFEQRVLNVDIEQVEKPSLVASWSEVILATPIKPKVFPHSATPFTRMKASDLMSKSLQPGLIDKLSQSFLDFSLGEVAAMSRSSLNASGFHLSSAEKVKKAMQTSVDKLFEEGDVFNSSCIGTLPTITEKSSPSSIKSPETPKFTETLAEKSSLVSSVRKDKSDSKSAKIMDDSSTDNLWKEFQEKKRLLWEKLKEDEAFWDNYNNSQNRNNQSSQRQTSEASPTYAAQLPKP</sequence>
<gene>
    <name evidence="3" type="ORF">B4U80_04489</name>
</gene>
<reference evidence="3 4" key="1">
    <citation type="journal article" date="2018" name="Gigascience">
        <title>Genomes of trombidid mites reveal novel predicted allergens and laterally-transferred genes associated with secondary metabolism.</title>
        <authorList>
            <person name="Dong X."/>
            <person name="Chaisiri K."/>
            <person name="Xia D."/>
            <person name="Armstrong S.D."/>
            <person name="Fang Y."/>
            <person name="Donnelly M.J."/>
            <person name="Kadowaki T."/>
            <person name="McGarry J.W."/>
            <person name="Darby A.C."/>
            <person name="Makepeace B.L."/>
        </authorList>
    </citation>
    <scope>NUCLEOTIDE SEQUENCE [LARGE SCALE GENOMIC DNA]</scope>
    <source>
        <strain evidence="3">UoL-UT</strain>
    </source>
</reference>
<protein>
    <submittedName>
        <fullName evidence="3">WD repeat-containing protein 47-like protein</fullName>
    </submittedName>
</protein>
<feature type="region of interest" description="Disordered" evidence="1">
    <location>
        <begin position="407"/>
        <end position="428"/>
    </location>
</feature>
<evidence type="ECO:0000256" key="1">
    <source>
        <dbReference type="SAM" id="MobiDB-lite"/>
    </source>
</evidence>
<dbReference type="PANTHER" id="PTHR19863">
    <property type="entry name" value="NEMITIN (NEURONAL ENRICHED MAP INTERACTING PROTEIN) HOMOLOG"/>
    <property type="match status" value="1"/>
</dbReference>
<evidence type="ECO:0000313" key="4">
    <source>
        <dbReference type="Proteomes" id="UP000288716"/>
    </source>
</evidence>